<reference evidence="3" key="1">
    <citation type="submission" date="2022-06" db="EMBL/GenBank/DDBJ databases">
        <title>Complete Genome Sequence of Arcanobacterium pinnipediorum strain DSM 28752 isolated from a harbour seal.</title>
        <authorList>
            <person name="Borowiak M."/>
            <person name="Kreitlow A."/>
            <person name="Alssahen M."/>
            <person name="Malorny B."/>
            <person name="Laemmler C."/>
            <person name="Prenger-Berninghoff E."/>
            <person name="Siebert U."/>
            <person name="Ploetz M."/>
            <person name="Abdulmawjood A."/>
        </authorList>
    </citation>
    <scope>NUCLEOTIDE SEQUENCE</scope>
    <source>
        <strain evidence="3">DSM 28752</strain>
    </source>
</reference>
<dbReference type="GO" id="GO:0008237">
    <property type="term" value="F:metallopeptidase activity"/>
    <property type="evidence" value="ECO:0007669"/>
    <property type="project" value="UniProtKB-KW"/>
</dbReference>
<feature type="transmembrane region" description="Helical" evidence="1">
    <location>
        <begin position="170"/>
        <end position="189"/>
    </location>
</feature>
<feature type="transmembrane region" description="Helical" evidence="1">
    <location>
        <begin position="40"/>
        <end position="61"/>
    </location>
</feature>
<keyword evidence="1" id="KW-0812">Transmembrane</keyword>
<dbReference type="EMBL" id="CP099547">
    <property type="protein sequence ID" value="USR79179.1"/>
    <property type="molecule type" value="Genomic_DNA"/>
</dbReference>
<feature type="transmembrane region" description="Helical" evidence="1">
    <location>
        <begin position="82"/>
        <end position="102"/>
    </location>
</feature>
<organism evidence="3 4">
    <name type="scientific">Arcanobacterium pinnipediorum</name>
    <dbReference type="NCBI Taxonomy" id="1503041"/>
    <lineage>
        <taxon>Bacteria</taxon>
        <taxon>Bacillati</taxon>
        <taxon>Actinomycetota</taxon>
        <taxon>Actinomycetes</taxon>
        <taxon>Actinomycetales</taxon>
        <taxon>Actinomycetaceae</taxon>
        <taxon>Arcanobacterium</taxon>
    </lineage>
</organism>
<keyword evidence="4" id="KW-1185">Reference proteome</keyword>
<protein>
    <submittedName>
        <fullName evidence="3">CPBP family intramembrane metalloprotease</fullName>
    </submittedName>
</protein>
<evidence type="ECO:0000259" key="2">
    <source>
        <dbReference type="Pfam" id="PF02517"/>
    </source>
</evidence>
<feature type="transmembrane region" description="Helical" evidence="1">
    <location>
        <begin position="231"/>
        <end position="252"/>
    </location>
</feature>
<feature type="transmembrane region" description="Helical" evidence="1">
    <location>
        <begin position="201"/>
        <end position="219"/>
    </location>
</feature>
<keyword evidence="3" id="KW-0645">Protease</keyword>
<name>A0ABY5AG45_9ACTO</name>
<feature type="domain" description="CAAX prenyl protease 2/Lysostaphin resistance protein A-like" evidence="2">
    <location>
        <begin position="116"/>
        <end position="213"/>
    </location>
</feature>
<dbReference type="Proteomes" id="UP001056109">
    <property type="component" value="Chromosome"/>
</dbReference>
<proteinExistence type="predicted"/>
<feature type="transmembrane region" description="Helical" evidence="1">
    <location>
        <begin position="143"/>
        <end position="164"/>
    </location>
</feature>
<keyword evidence="3" id="KW-0482">Metalloprotease</keyword>
<evidence type="ECO:0000313" key="4">
    <source>
        <dbReference type="Proteomes" id="UP001056109"/>
    </source>
</evidence>
<gene>
    <name evidence="3" type="ORF">NG665_07300</name>
</gene>
<dbReference type="InterPro" id="IPR003675">
    <property type="entry name" value="Rce1/LyrA-like_dom"/>
</dbReference>
<sequence length="265" mass="29308">MTKRLSVRKLPKHILAVFLLSTLTYSIALAGLQLLLSVDLNYIAFPQLGPALGLATAWYFYRESLTNYLLLAPASKGFFRRRFLLVAALCLAYLGFACILAVRHEVVNFAAVFTDWALVGFLTVQFLGAFLEEIGWRGFLQPLFVQRFGTIAGAVYVGIIWASWHGHMLLNPLVFVLFAATCIAISLGLEMVTGGSWWQRAILAAMIHWIVNVTPLLVIDIGDRVLADMGVAIAVLLPQFTLAVIAIVVLLVKRSPKHLDKLALR</sequence>
<dbReference type="Pfam" id="PF02517">
    <property type="entry name" value="Rce1-like"/>
    <property type="match status" value="1"/>
</dbReference>
<accession>A0ABY5AG45</accession>
<keyword evidence="3" id="KW-0378">Hydrolase</keyword>
<keyword evidence="1" id="KW-1133">Transmembrane helix</keyword>
<keyword evidence="1" id="KW-0472">Membrane</keyword>
<dbReference type="RefSeq" id="WP_252673053.1">
    <property type="nucleotide sequence ID" value="NZ_CP099547.1"/>
</dbReference>
<feature type="transmembrane region" description="Helical" evidence="1">
    <location>
        <begin position="108"/>
        <end position="131"/>
    </location>
</feature>
<evidence type="ECO:0000256" key="1">
    <source>
        <dbReference type="SAM" id="Phobius"/>
    </source>
</evidence>
<evidence type="ECO:0000313" key="3">
    <source>
        <dbReference type="EMBL" id="USR79179.1"/>
    </source>
</evidence>